<dbReference type="InterPro" id="IPR036047">
    <property type="entry name" value="F-box-like_dom_sf"/>
</dbReference>
<evidence type="ECO:0000313" key="2">
    <source>
        <dbReference type="EMBL" id="TEB21889.1"/>
    </source>
</evidence>
<feature type="domain" description="F-box" evidence="1">
    <location>
        <begin position="4"/>
        <end position="50"/>
    </location>
</feature>
<reference evidence="2 3" key="1">
    <citation type="journal article" date="2019" name="Nat. Ecol. Evol.">
        <title>Megaphylogeny resolves global patterns of mushroom evolution.</title>
        <authorList>
            <person name="Varga T."/>
            <person name="Krizsan K."/>
            <person name="Foldi C."/>
            <person name="Dima B."/>
            <person name="Sanchez-Garcia M."/>
            <person name="Sanchez-Ramirez S."/>
            <person name="Szollosi G.J."/>
            <person name="Szarkandi J.G."/>
            <person name="Papp V."/>
            <person name="Albert L."/>
            <person name="Andreopoulos W."/>
            <person name="Angelini C."/>
            <person name="Antonin V."/>
            <person name="Barry K.W."/>
            <person name="Bougher N.L."/>
            <person name="Buchanan P."/>
            <person name="Buyck B."/>
            <person name="Bense V."/>
            <person name="Catcheside P."/>
            <person name="Chovatia M."/>
            <person name="Cooper J."/>
            <person name="Damon W."/>
            <person name="Desjardin D."/>
            <person name="Finy P."/>
            <person name="Geml J."/>
            <person name="Haridas S."/>
            <person name="Hughes K."/>
            <person name="Justo A."/>
            <person name="Karasinski D."/>
            <person name="Kautmanova I."/>
            <person name="Kiss B."/>
            <person name="Kocsube S."/>
            <person name="Kotiranta H."/>
            <person name="LaButti K.M."/>
            <person name="Lechner B.E."/>
            <person name="Liimatainen K."/>
            <person name="Lipzen A."/>
            <person name="Lukacs Z."/>
            <person name="Mihaltcheva S."/>
            <person name="Morgado L.N."/>
            <person name="Niskanen T."/>
            <person name="Noordeloos M.E."/>
            <person name="Ohm R.A."/>
            <person name="Ortiz-Santana B."/>
            <person name="Ovrebo C."/>
            <person name="Racz N."/>
            <person name="Riley R."/>
            <person name="Savchenko A."/>
            <person name="Shiryaev A."/>
            <person name="Soop K."/>
            <person name="Spirin V."/>
            <person name="Szebenyi C."/>
            <person name="Tomsovsky M."/>
            <person name="Tulloss R.E."/>
            <person name="Uehling J."/>
            <person name="Grigoriev I.V."/>
            <person name="Vagvolgyi C."/>
            <person name="Papp T."/>
            <person name="Martin F.M."/>
            <person name="Miettinen O."/>
            <person name="Hibbett D.S."/>
            <person name="Nagy L.G."/>
        </authorList>
    </citation>
    <scope>NUCLEOTIDE SEQUENCE [LARGE SCALE GENOMIC DNA]</scope>
    <source>
        <strain evidence="2 3">FP101781</strain>
    </source>
</reference>
<keyword evidence="3" id="KW-1185">Reference proteome</keyword>
<dbReference type="AlphaFoldDB" id="A0A4Y7SKU9"/>
<dbReference type="OrthoDB" id="3128434at2759"/>
<dbReference type="CDD" id="cd09917">
    <property type="entry name" value="F-box_SF"/>
    <property type="match status" value="1"/>
</dbReference>
<dbReference type="SUPFAM" id="SSF81383">
    <property type="entry name" value="F-box domain"/>
    <property type="match status" value="1"/>
</dbReference>
<dbReference type="Proteomes" id="UP000298030">
    <property type="component" value="Unassembled WGS sequence"/>
</dbReference>
<dbReference type="SMART" id="SM00256">
    <property type="entry name" value="FBOX"/>
    <property type="match status" value="1"/>
</dbReference>
<comment type="caution">
    <text evidence="2">The sequence shown here is derived from an EMBL/GenBank/DDBJ whole genome shotgun (WGS) entry which is preliminary data.</text>
</comment>
<dbReference type="Pfam" id="PF00646">
    <property type="entry name" value="F-box"/>
    <property type="match status" value="1"/>
</dbReference>
<proteinExistence type="predicted"/>
<gene>
    <name evidence="2" type="ORF">FA13DRAFT_1741428</name>
</gene>
<evidence type="ECO:0000313" key="3">
    <source>
        <dbReference type="Proteomes" id="UP000298030"/>
    </source>
</evidence>
<dbReference type="InterPro" id="IPR001810">
    <property type="entry name" value="F-box_dom"/>
</dbReference>
<dbReference type="PROSITE" id="PS50181">
    <property type="entry name" value="FBOX"/>
    <property type="match status" value="1"/>
</dbReference>
<name>A0A4Y7SKU9_COPMI</name>
<evidence type="ECO:0000259" key="1">
    <source>
        <dbReference type="PROSITE" id="PS50181"/>
    </source>
</evidence>
<accession>A0A4Y7SKU9</accession>
<protein>
    <recommendedName>
        <fullName evidence="1">F-box domain-containing protein</fullName>
    </recommendedName>
</protein>
<sequence length="544" mass="60683">MDTPAANSGLPHDIWSEIAELLSALDIFSLSQACRELYSSLSRRDMWIRVLRAVCRRRGVFLPTYPVSEMSLEQLRSASSRPERWHDLVRKRAAPFGSWDDYPSIIQNLTEHPAITPTHAGEIWSLPTGHWVKHLVPGGRFFVVLAPSDDVADSRDTSEKAETMAVVLSIYDLGVPGVTIHHVPSIAASLSFNIPSQARVLYLLECASRSEVVITSNSSFRVVVALPIVVSHPLWIVIIFDVEFELGVGSKPSLKKHPAITIDRRRGDVQDICLRGNRVLLRFVGLAVIWDTEKMAYVCVEVTEPFARRDDRRLMAVLTRDHLVSIGTFTLCLWDLSLLPWMDGRRFPHINDDKNDVSAYPAPDVVLPSPWRHKALPEIGVGVQILEVDDPALLGNRVYFEVSYETSETQSVSRYQLDVTPHTPGSLSSTLAPASQTQEPGLSLTLISETPFPRGCFSKTRPHLAYGQIRHMEGTDDGEWISYAYVSRDSSSVPLTVENSGEEAALTTYARLGVGFPHAFCALSGRMVYAQEERDKLKVVDYLP</sequence>
<dbReference type="EMBL" id="QPFP01000100">
    <property type="protein sequence ID" value="TEB21889.1"/>
    <property type="molecule type" value="Genomic_DNA"/>
</dbReference>
<organism evidence="2 3">
    <name type="scientific">Coprinellus micaceus</name>
    <name type="common">Glistening ink-cap mushroom</name>
    <name type="synonym">Coprinus micaceus</name>
    <dbReference type="NCBI Taxonomy" id="71717"/>
    <lineage>
        <taxon>Eukaryota</taxon>
        <taxon>Fungi</taxon>
        <taxon>Dikarya</taxon>
        <taxon>Basidiomycota</taxon>
        <taxon>Agaricomycotina</taxon>
        <taxon>Agaricomycetes</taxon>
        <taxon>Agaricomycetidae</taxon>
        <taxon>Agaricales</taxon>
        <taxon>Agaricineae</taxon>
        <taxon>Psathyrellaceae</taxon>
        <taxon>Coprinellus</taxon>
    </lineage>
</organism>